<name>A0A2W1BHS5_HELAM</name>
<dbReference type="EMBL" id="KZ150052">
    <property type="protein sequence ID" value="PZC74398.1"/>
    <property type="molecule type" value="Genomic_DNA"/>
</dbReference>
<evidence type="ECO:0000313" key="1">
    <source>
        <dbReference type="EMBL" id="PZC74398.1"/>
    </source>
</evidence>
<evidence type="ECO:0000313" key="2">
    <source>
        <dbReference type="Proteomes" id="UP000249218"/>
    </source>
</evidence>
<gene>
    <name evidence="1" type="primary">HaOG207919</name>
    <name evidence="1" type="ORF">B5X24_HaOG207919</name>
</gene>
<reference evidence="1 2" key="1">
    <citation type="journal article" date="2017" name="BMC Biol.">
        <title>Genomic innovations, transcriptional plasticity and gene loss underlying the evolution and divergence of two highly polyphagous and invasive Helicoverpa pest species.</title>
        <authorList>
            <person name="Pearce S.L."/>
            <person name="Clarke D.F."/>
            <person name="East P.D."/>
            <person name="Elfekih S."/>
            <person name="Gordon K.H."/>
            <person name="Jermiin L.S."/>
            <person name="McGaughran A."/>
            <person name="Oakeshott J.G."/>
            <person name="Papanikolaou A."/>
            <person name="Perera O.P."/>
            <person name="Rane R.V."/>
            <person name="Richards S."/>
            <person name="Tay W.T."/>
            <person name="Walsh T.K."/>
            <person name="Anderson A."/>
            <person name="Anderson C.J."/>
            <person name="Asgari S."/>
            <person name="Board P.G."/>
            <person name="Bretschneider A."/>
            <person name="Campbell P.M."/>
            <person name="Chertemps T."/>
            <person name="Christeller J.T."/>
            <person name="Coppin C.W."/>
            <person name="Downes S.J."/>
            <person name="Duan G."/>
            <person name="Farnsworth C.A."/>
            <person name="Good R.T."/>
            <person name="Han L.B."/>
            <person name="Han Y.C."/>
            <person name="Hatje K."/>
            <person name="Horne I."/>
            <person name="Huang Y.P."/>
            <person name="Hughes D.S."/>
            <person name="Jacquin-Joly E."/>
            <person name="James W."/>
            <person name="Jhangiani S."/>
            <person name="Kollmar M."/>
            <person name="Kuwar S.S."/>
            <person name="Li S."/>
            <person name="Liu N.Y."/>
            <person name="Maibeche M.T."/>
            <person name="Miller J.R."/>
            <person name="Montagne N."/>
            <person name="Perry T."/>
            <person name="Qu J."/>
            <person name="Song S.V."/>
            <person name="Sutton G.G."/>
            <person name="Vogel H."/>
            <person name="Walenz B.P."/>
            <person name="Xu W."/>
            <person name="Zhang H.J."/>
            <person name="Zou Z."/>
            <person name="Batterham P."/>
            <person name="Edwards O.R."/>
            <person name="Feyereisen R."/>
            <person name="Gibbs R.A."/>
            <person name="Heckel D.G."/>
            <person name="McGrath A."/>
            <person name="Robin C."/>
            <person name="Scherer S.E."/>
            <person name="Worley K.C."/>
            <person name="Wu Y.D."/>
        </authorList>
    </citation>
    <scope>NUCLEOTIDE SEQUENCE [LARGE SCALE GENOMIC DNA]</scope>
    <source>
        <strain evidence="1">Harm_GR_Male_#8</strain>
        <tissue evidence="1">Whole organism</tissue>
    </source>
</reference>
<keyword evidence="2" id="KW-1185">Reference proteome</keyword>
<dbReference type="Proteomes" id="UP000249218">
    <property type="component" value="Unassembled WGS sequence"/>
</dbReference>
<dbReference type="AlphaFoldDB" id="A0A2W1BHS5"/>
<protein>
    <submittedName>
        <fullName evidence="1">Uncharacterized protein</fullName>
    </submittedName>
</protein>
<accession>A0A2W1BHS5</accession>
<organism evidence="1 2">
    <name type="scientific">Helicoverpa armigera</name>
    <name type="common">Cotton bollworm</name>
    <name type="synonym">Heliothis armigera</name>
    <dbReference type="NCBI Taxonomy" id="29058"/>
    <lineage>
        <taxon>Eukaryota</taxon>
        <taxon>Metazoa</taxon>
        <taxon>Ecdysozoa</taxon>
        <taxon>Arthropoda</taxon>
        <taxon>Hexapoda</taxon>
        <taxon>Insecta</taxon>
        <taxon>Pterygota</taxon>
        <taxon>Neoptera</taxon>
        <taxon>Endopterygota</taxon>
        <taxon>Lepidoptera</taxon>
        <taxon>Glossata</taxon>
        <taxon>Ditrysia</taxon>
        <taxon>Noctuoidea</taxon>
        <taxon>Noctuidae</taxon>
        <taxon>Heliothinae</taxon>
        <taxon>Helicoverpa</taxon>
    </lineage>
</organism>
<sequence>MAGVCEAAMQTMSHLIACPLCPETCSRQDLMSASGRLSLWRHIGLTKCSLTIRHVTDTKEEQELIDTVLLCHKKCKP</sequence>
<proteinExistence type="predicted"/>